<gene>
    <name evidence="6" type="ordered locus">Ccur_06810</name>
</gene>
<dbReference type="STRING" id="469378.Ccur_06810"/>
<dbReference type="GO" id="GO:0051301">
    <property type="term" value="P:cell division"/>
    <property type="evidence" value="ECO:0007669"/>
    <property type="project" value="UniProtKB-KW"/>
</dbReference>
<dbReference type="RefSeq" id="WP_012803079.1">
    <property type="nucleotide sequence ID" value="NC_013170.1"/>
</dbReference>
<protein>
    <submittedName>
        <fullName evidence="6">Segregation and condensation protein B</fullName>
    </submittedName>
</protein>
<evidence type="ECO:0000256" key="3">
    <source>
        <dbReference type="ARBA" id="ARBA00022829"/>
    </source>
</evidence>
<keyword evidence="3" id="KW-0159">Chromosome partition</keyword>
<dbReference type="GO" id="GO:0051304">
    <property type="term" value="P:chromosome separation"/>
    <property type="evidence" value="ECO:0007669"/>
    <property type="project" value="InterPro"/>
</dbReference>
<dbReference type="SUPFAM" id="SSF46785">
    <property type="entry name" value="Winged helix' DNA-binding domain"/>
    <property type="match status" value="2"/>
</dbReference>
<evidence type="ECO:0000256" key="2">
    <source>
        <dbReference type="ARBA" id="ARBA00022618"/>
    </source>
</evidence>
<dbReference type="HOGENOM" id="CLU_045647_5_1_11"/>
<dbReference type="eggNOG" id="COG1386">
    <property type="taxonomic scope" value="Bacteria"/>
</dbReference>
<dbReference type="InterPro" id="IPR036390">
    <property type="entry name" value="WH_DNA-bd_sf"/>
</dbReference>
<dbReference type="Pfam" id="PF04079">
    <property type="entry name" value="SMC_ScpB"/>
    <property type="match status" value="1"/>
</dbReference>
<evidence type="ECO:0000256" key="4">
    <source>
        <dbReference type="ARBA" id="ARBA00023306"/>
    </source>
</evidence>
<dbReference type="KEGG" id="ccu:Ccur_06810"/>
<keyword evidence="1" id="KW-0963">Cytoplasm</keyword>
<dbReference type="OrthoDB" id="9806226at2"/>
<dbReference type="PANTHER" id="PTHR34298">
    <property type="entry name" value="SEGREGATION AND CONDENSATION PROTEIN B"/>
    <property type="match status" value="1"/>
</dbReference>
<feature type="compositionally biased region" description="Polar residues" evidence="5">
    <location>
        <begin position="217"/>
        <end position="231"/>
    </location>
</feature>
<dbReference type="Proteomes" id="UP000000954">
    <property type="component" value="Chromosome"/>
</dbReference>
<keyword evidence="7" id="KW-1185">Reference proteome</keyword>
<organism evidence="6 7">
    <name type="scientific">Cryptobacterium curtum (strain ATCC 700683 / DSM 15641 / CCUG 43107 / 12-3)</name>
    <dbReference type="NCBI Taxonomy" id="469378"/>
    <lineage>
        <taxon>Bacteria</taxon>
        <taxon>Bacillati</taxon>
        <taxon>Actinomycetota</taxon>
        <taxon>Coriobacteriia</taxon>
        <taxon>Eggerthellales</taxon>
        <taxon>Eggerthellaceae</taxon>
        <taxon>Cryptobacterium</taxon>
    </lineage>
</organism>
<evidence type="ECO:0000256" key="5">
    <source>
        <dbReference type="SAM" id="MobiDB-lite"/>
    </source>
</evidence>
<evidence type="ECO:0000313" key="6">
    <source>
        <dbReference type="EMBL" id="ACU94391.1"/>
    </source>
</evidence>
<evidence type="ECO:0000256" key="1">
    <source>
        <dbReference type="ARBA" id="ARBA00022490"/>
    </source>
</evidence>
<feature type="region of interest" description="Disordered" evidence="5">
    <location>
        <begin position="205"/>
        <end position="231"/>
    </location>
</feature>
<dbReference type="InterPro" id="IPR036388">
    <property type="entry name" value="WH-like_DNA-bd_sf"/>
</dbReference>
<dbReference type="EMBL" id="CP001682">
    <property type="protein sequence ID" value="ACU94391.1"/>
    <property type="molecule type" value="Genomic_DNA"/>
</dbReference>
<dbReference type="PANTHER" id="PTHR34298:SF2">
    <property type="entry name" value="SEGREGATION AND CONDENSATION PROTEIN B"/>
    <property type="match status" value="1"/>
</dbReference>
<keyword evidence="2" id="KW-0132">Cell division</keyword>
<reference evidence="6 7" key="1">
    <citation type="journal article" date="2009" name="Stand. Genomic Sci.">
        <title>Complete genome sequence of Cryptobacterium curtum type strain (12-3).</title>
        <authorList>
            <person name="Mavrommatis K."/>
            <person name="Pukall R."/>
            <person name="Rohde C."/>
            <person name="Chen F."/>
            <person name="Sims D."/>
            <person name="Brettin T."/>
            <person name="Kuske C."/>
            <person name="Detter J.C."/>
            <person name="Han C."/>
            <person name="Lapidus A."/>
            <person name="Copeland A."/>
            <person name="Glavina Del Rio T."/>
            <person name="Nolan M."/>
            <person name="Lucas S."/>
            <person name="Tice H."/>
            <person name="Cheng J.F."/>
            <person name="Bruce D."/>
            <person name="Goodwin L."/>
            <person name="Pitluck S."/>
            <person name="Ovchinnikova G."/>
            <person name="Pati A."/>
            <person name="Ivanova N."/>
            <person name="Chen A."/>
            <person name="Palaniappan K."/>
            <person name="Chain P."/>
            <person name="D'haeseleer P."/>
            <person name="Goker M."/>
            <person name="Bristow J."/>
            <person name="Eisen J.A."/>
            <person name="Markowitz V."/>
            <person name="Hugenholtz P."/>
            <person name="Rohde M."/>
            <person name="Klenk H.P."/>
            <person name="Kyrpides N.C."/>
        </authorList>
    </citation>
    <scope>NUCLEOTIDE SEQUENCE [LARGE SCALE GENOMIC DNA]</scope>
    <source>
        <strain evidence="7">ATCC 700683 / DSM 15641 / 12-3</strain>
    </source>
</reference>
<keyword evidence="4" id="KW-0131">Cell cycle</keyword>
<sequence>MAEELNGETLEGALEALLFVSGEPVSAITLADALEIDPLQVTAALESLREKFAVQLGGLELSEVAGGWQLRTRACFHDLLERYVLSWDTRKLSRAALEVLAIVAWAQPVTRQGIANVRGVNSDSPLNSLIEKGLVREAGCAEAPGNPILYATSRTFLEKFGLRSLEDLPALDEYAPDNETRQFIRQRLSAAHVVPSLQIDTSEGAAEAAQAGAGEGSFSSRASVSQRDGNTVQENASARLFSTEELSSASAATSTPTATLLGASLAQVAGVVEKVDFDDLEFEE</sequence>
<evidence type="ECO:0000313" key="7">
    <source>
        <dbReference type="Proteomes" id="UP000000954"/>
    </source>
</evidence>
<proteinExistence type="predicted"/>
<dbReference type="NCBIfam" id="TIGR00281">
    <property type="entry name" value="SMC-Scp complex subunit ScpB"/>
    <property type="match status" value="1"/>
</dbReference>
<dbReference type="Gene3D" id="1.10.10.10">
    <property type="entry name" value="Winged helix-like DNA-binding domain superfamily/Winged helix DNA-binding domain"/>
    <property type="match status" value="2"/>
</dbReference>
<dbReference type="InterPro" id="IPR005234">
    <property type="entry name" value="ScpB_csome_segregation"/>
</dbReference>
<accession>C7MNA1</accession>
<name>C7MNA1_CRYCD</name>
<dbReference type="AlphaFoldDB" id="C7MNA1"/>